<feature type="transmembrane region" description="Helical" evidence="2">
    <location>
        <begin position="78"/>
        <end position="96"/>
    </location>
</feature>
<keyword evidence="2" id="KW-1133">Transmembrane helix</keyword>
<evidence type="ECO:0000256" key="2">
    <source>
        <dbReference type="SAM" id="Phobius"/>
    </source>
</evidence>
<proteinExistence type="predicted"/>
<organism evidence="3 4">
    <name type="scientific">Funneliformis mosseae</name>
    <name type="common">Endomycorrhizal fungus</name>
    <name type="synonym">Glomus mosseae</name>
    <dbReference type="NCBI Taxonomy" id="27381"/>
    <lineage>
        <taxon>Eukaryota</taxon>
        <taxon>Fungi</taxon>
        <taxon>Fungi incertae sedis</taxon>
        <taxon>Mucoromycota</taxon>
        <taxon>Glomeromycotina</taxon>
        <taxon>Glomeromycetes</taxon>
        <taxon>Glomerales</taxon>
        <taxon>Glomeraceae</taxon>
        <taxon>Funneliformis</taxon>
    </lineage>
</organism>
<keyword evidence="4" id="KW-1185">Reference proteome</keyword>
<reference evidence="3" key="1">
    <citation type="submission" date="2021-06" db="EMBL/GenBank/DDBJ databases">
        <authorList>
            <person name="Kallberg Y."/>
            <person name="Tangrot J."/>
            <person name="Rosling A."/>
        </authorList>
    </citation>
    <scope>NUCLEOTIDE SEQUENCE</scope>
    <source>
        <strain evidence="3">87-6 pot B 2015</strain>
    </source>
</reference>
<keyword evidence="2" id="KW-0812">Transmembrane</keyword>
<evidence type="ECO:0000256" key="1">
    <source>
        <dbReference type="SAM" id="MobiDB-lite"/>
    </source>
</evidence>
<evidence type="ECO:0000313" key="3">
    <source>
        <dbReference type="EMBL" id="CAG8511410.1"/>
    </source>
</evidence>
<feature type="transmembrane region" description="Helical" evidence="2">
    <location>
        <begin position="102"/>
        <end position="120"/>
    </location>
</feature>
<dbReference type="EMBL" id="CAJVPP010000780">
    <property type="protein sequence ID" value="CAG8511410.1"/>
    <property type="molecule type" value="Genomic_DNA"/>
</dbReference>
<feature type="region of interest" description="Disordered" evidence="1">
    <location>
        <begin position="1"/>
        <end position="20"/>
    </location>
</feature>
<gene>
    <name evidence="3" type="ORF">FMOSSE_LOCUS4558</name>
</gene>
<comment type="caution">
    <text evidence="3">The sequence shown here is derived from an EMBL/GenBank/DDBJ whole genome shotgun (WGS) entry which is preliminary data.</text>
</comment>
<feature type="compositionally biased region" description="Low complexity" evidence="1">
    <location>
        <begin position="1"/>
        <end position="13"/>
    </location>
</feature>
<protein>
    <submittedName>
        <fullName evidence="3">13030_t:CDS:1</fullName>
    </submittedName>
</protein>
<evidence type="ECO:0000313" key="4">
    <source>
        <dbReference type="Proteomes" id="UP000789375"/>
    </source>
</evidence>
<dbReference type="Proteomes" id="UP000789375">
    <property type="component" value="Unassembled WGS sequence"/>
</dbReference>
<accession>A0A9N8ZYC8</accession>
<dbReference type="AlphaFoldDB" id="A0A9N8ZYC8"/>
<sequence>MSTMSMSSVNPSSLKPNSFNEAENIRDPLEFRKKKDQNIRRTLGSNLTSIDRFTGASSGKGPIYYLVRPKELRDDHPVWHYFYLCTLIFAAFVALFVGPVMFGMLAAIGGIGTPFILSIMGTERVLDILSFGGNDLWGMTKQQILLLITDSQENH</sequence>
<name>A0A9N8ZYC8_FUNMO</name>
<keyword evidence="2" id="KW-0472">Membrane</keyword>